<reference evidence="1 2" key="1">
    <citation type="submission" date="2009-11" db="EMBL/GenBank/DDBJ databases">
        <title>Annotation of Allomyces macrogynus ATCC 38327.</title>
        <authorList>
            <consortium name="The Broad Institute Genome Sequencing Platform"/>
            <person name="Russ C."/>
            <person name="Cuomo C."/>
            <person name="Burger G."/>
            <person name="Gray M.W."/>
            <person name="Holland P.W.H."/>
            <person name="King N."/>
            <person name="Lang F.B.F."/>
            <person name="Roger A.J."/>
            <person name="Ruiz-Trillo I."/>
            <person name="Young S.K."/>
            <person name="Zeng Q."/>
            <person name="Gargeya S."/>
            <person name="Fitzgerald M."/>
            <person name="Haas B."/>
            <person name="Abouelleil A."/>
            <person name="Alvarado L."/>
            <person name="Arachchi H.M."/>
            <person name="Berlin A."/>
            <person name="Chapman S.B."/>
            <person name="Gearin G."/>
            <person name="Goldberg J."/>
            <person name="Griggs A."/>
            <person name="Gujja S."/>
            <person name="Hansen M."/>
            <person name="Heiman D."/>
            <person name="Howarth C."/>
            <person name="Larimer J."/>
            <person name="Lui A."/>
            <person name="MacDonald P.J.P."/>
            <person name="McCowen C."/>
            <person name="Montmayeur A."/>
            <person name="Murphy C."/>
            <person name="Neiman D."/>
            <person name="Pearson M."/>
            <person name="Priest M."/>
            <person name="Roberts A."/>
            <person name="Saif S."/>
            <person name="Shea T."/>
            <person name="Sisk P."/>
            <person name="Stolte C."/>
            <person name="Sykes S."/>
            <person name="Wortman J."/>
            <person name="Nusbaum C."/>
            <person name="Birren B."/>
        </authorList>
    </citation>
    <scope>NUCLEOTIDE SEQUENCE [LARGE SCALE GENOMIC DNA]</scope>
    <source>
        <strain evidence="1 2">ATCC 38327</strain>
    </source>
</reference>
<keyword evidence="2" id="KW-1185">Reference proteome</keyword>
<name>A0A0L0SLD8_ALLM3</name>
<dbReference type="OrthoDB" id="2684236at2759"/>
<organism evidence="1 2">
    <name type="scientific">Allomyces macrogynus (strain ATCC 38327)</name>
    <name type="common">Allomyces javanicus var. macrogynus</name>
    <dbReference type="NCBI Taxonomy" id="578462"/>
    <lineage>
        <taxon>Eukaryota</taxon>
        <taxon>Fungi</taxon>
        <taxon>Fungi incertae sedis</taxon>
        <taxon>Blastocladiomycota</taxon>
        <taxon>Blastocladiomycetes</taxon>
        <taxon>Blastocladiales</taxon>
        <taxon>Blastocladiaceae</taxon>
        <taxon>Allomyces</taxon>
    </lineage>
</organism>
<reference evidence="2" key="2">
    <citation type="submission" date="2009-11" db="EMBL/GenBank/DDBJ databases">
        <title>The Genome Sequence of Allomyces macrogynus strain ATCC 38327.</title>
        <authorList>
            <consortium name="The Broad Institute Genome Sequencing Platform"/>
            <person name="Russ C."/>
            <person name="Cuomo C."/>
            <person name="Shea T."/>
            <person name="Young S.K."/>
            <person name="Zeng Q."/>
            <person name="Koehrsen M."/>
            <person name="Haas B."/>
            <person name="Borodovsky M."/>
            <person name="Guigo R."/>
            <person name="Alvarado L."/>
            <person name="Berlin A."/>
            <person name="Borenstein D."/>
            <person name="Chen Z."/>
            <person name="Engels R."/>
            <person name="Freedman E."/>
            <person name="Gellesch M."/>
            <person name="Goldberg J."/>
            <person name="Griggs A."/>
            <person name="Gujja S."/>
            <person name="Heiman D."/>
            <person name="Hepburn T."/>
            <person name="Howarth C."/>
            <person name="Jen D."/>
            <person name="Larson L."/>
            <person name="Lewis B."/>
            <person name="Mehta T."/>
            <person name="Park D."/>
            <person name="Pearson M."/>
            <person name="Roberts A."/>
            <person name="Saif S."/>
            <person name="Shenoy N."/>
            <person name="Sisk P."/>
            <person name="Stolte C."/>
            <person name="Sykes S."/>
            <person name="Walk T."/>
            <person name="White J."/>
            <person name="Yandava C."/>
            <person name="Burger G."/>
            <person name="Gray M.W."/>
            <person name="Holland P.W.H."/>
            <person name="King N."/>
            <person name="Lang F.B.F."/>
            <person name="Roger A.J."/>
            <person name="Ruiz-Trillo I."/>
            <person name="Lander E."/>
            <person name="Nusbaum C."/>
        </authorList>
    </citation>
    <scope>NUCLEOTIDE SEQUENCE [LARGE SCALE GENOMIC DNA]</scope>
    <source>
        <strain evidence="2">ATCC 38327</strain>
    </source>
</reference>
<dbReference type="VEuPathDB" id="FungiDB:AMAG_08508"/>
<accession>A0A0L0SLD8</accession>
<dbReference type="Proteomes" id="UP000054350">
    <property type="component" value="Unassembled WGS sequence"/>
</dbReference>
<sequence>MPANQPFDLSLVTIDETKVAAKIACTLRKAERTMTTREYAAYRLHKQAHTYMFCATAFTAEYAAVRRFLANVARMPIKAVAGMQIHPKTRIFAGKR</sequence>
<evidence type="ECO:0000313" key="2">
    <source>
        <dbReference type="Proteomes" id="UP000054350"/>
    </source>
</evidence>
<evidence type="ECO:0000313" key="1">
    <source>
        <dbReference type="EMBL" id="KNE63371.1"/>
    </source>
</evidence>
<dbReference type="EMBL" id="GG745342">
    <property type="protein sequence ID" value="KNE63371.1"/>
    <property type="molecule type" value="Genomic_DNA"/>
</dbReference>
<proteinExistence type="predicted"/>
<dbReference type="AlphaFoldDB" id="A0A0L0SLD8"/>
<protein>
    <submittedName>
        <fullName evidence="1">Uncharacterized protein</fullName>
    </submittedName>
</protein>
<gene>
    <name evidence="1" type="ORF">AMAG_08508</name>
</gene>